<feature type="domain" description="DUF3597" evidence="2">
    <location>
        <begin position="115"/>
        <end position="220"/>
    </location>
</feature>
<evidence type="ECO:0000313" key="4">
    <source>
        <dbReference type="RefSeq" id="WP_051378785.1"/>
    </source>
</evidence>
<sequence length="225" mass="23051">MSILDSILSELGLATGKARAHAPTGALGDDVPGAGAAGGARAGRVASGIDEPFPGATAGARARNEAVHPYLRPGQGATSAHGHLEPPDDSRAVLLDAPLDPVPLTLGDAAQVTAAQRDAVPPVVEHDEPVSGVAATPHTPVDVAARLDALAAHHAERLDWRGSIVDLLRLLGLDGSLAAREALADELGCPPAEREDAARMNLWLHRAVFLTLVDNGGRLPAELLS</sequence>
<dbReference type="AlphaFoldDB" id="A0A9U5FZF1"/>
<accession>A0A9U5FZF1</accession>
<evidence type="ECO:0000256" key="1">
    <source>
        <dbReference type="SAM" id="MobiDB-lite"/>
    </source>
</evidence>
<dbReference type="RefSeq" id="WP_051378785.1">
    <property type="nucleotide sequence ID" value="NZ_AXWS01000014.1"/>
</dbReference>
<organism evidence="3 4">
    <name type="scientific">Derxia gummosa DSM 723</name>
    <dbReference type="NCBI Taxonomy" id="1121388"/>
    <lineage>
        <taxon>Bacteria</taxon>
        <taxon>Pseudomonadati</taxon>
        <taxon>Pseudomonadota</taxon>
        <taxon>Betaproteobacteria</taxon>
        <taxon>Burkholderiales</taxon>
        <taxon>Alcaligenaceae</taxon>
        <taxon>Derxia</taxon>
    </lineage>
</organism>
<evidence type="ECO:0000313" key="3">
    <source>
        <dbReference type="Proteomes" id="UP000675920"/>
    </source>
</evidence>
<reference evidence="4" key="1">
    <citation type="submission" date="2025-08" db="UniProtKB">
        <authorList>
            <consortium name="RefSeq"/>
        </authorList>
    </citation>
    <scope>IDENTIFICATION</scope>
</reference>
<keyword evidence="3" id="KW-1185">Reference proteome</keyword>
<dbReference type="InterPro" id="IPR022016">
    <property type="entry name" value="DUF3597"/>
</dbReference>
<dbReference type="Pfam" id="PF12200">
    <property type="entry name" value="DUF3597"/>
    <property type="match status" value="1"/>
</dbReference>
<protein>
    <submittedName>
        <fullName evidence="4">DUF3597 family protein</fullName>
    </submittedName>
</protein>
<feature type="region of interest" description="Disordered" evidence="1">
    <location>
        <begin position="71"/>
        <end position="90"/>
    </location>
</feature>
<dbReference type="SUPFAM" id="SSF158634">
    <property type="entry name" value="RPA2825-like"/>
    <property type="match status" value="1"/>
</dbReference>
<evidence type="ECO:0000259" key="2">
    <source>
        <dbReference type="Pfam" id="PF12200"/>
    </source>
</evidence>
<proteinExistence type="predicted"/>
<dbReference type="OrthoDB" id="5524840at2"/>
<name>A0A9U5FZF1_9BURK</name>
<dbReference type="Proteomes" id="UP000675920">
    <property type="component" value="Unplaced"/>
</dbReference>